<feature type="binding site" evidence="3">
    <location>
        <begin position="61"/>
        <end position="62"/>
    </location>
    <ligand>
        <name>phosphate</name>
        <dbReference type="ChEBI" id="CHEBI:43474"/>
    </ligand>
</feature>
<dbReference type="CDD" id="cd09010">
    <property type="entry name" value="MTAP_SsMTAPII_like_MTIP"/>
    <property type="match status" value="1"/>
</dbReference>
<dbReference type="UniPathway" id="UPA00606"/>
<feature type="site" description="Important for substrate specificity" evidence="3">
    <location>
        <position position="224"/>
    </location>
</feature>
<dbReference type="InterPro" id="IPR000845">
    <property type="entry name" value="Nucleoside_phosphorylase_d"/>
</dbReference>
<comment type="caution">
    <text evidence="5">The sequence shown here is derived from an EMBL/GenBank/DDBJ whole genome shotgun (WGS) entry which is preliminary data.</text>
</comment>
<evidence type="ECO:0000313" key="5">
    <source>
        <dbReference type="EMBL" id="NYI09921.1"/>
    </source>
</evidence>
<keyword evidence="3" id="KW-0660">Purine salvage</keyword>
<comment type="pathway">
    <text evidence="3">Purine metabolism; purine nucleoside salvage.</text>
</comment>
<comment type="miscellaneous">
    <text evidence="3">Although this enzyme belongs to the family of MTA phosphorylases based on sequence homology, it lacks several conserved amino acids in the substrate binding pocket that confer specificity towards MTA.</text>
</comment>
<evidence type="ECO:0000256" key="2">
    <source>
        <dbReference type="ARBA" id="ARBA00022679"/>
    </source>
</evidence>
<keyword evidence="1 3" id="KW-0328">Glycosyltransferase</keyword>
<evidence type="ECO:0000313" key="6">
    <source>
        <dbReference type="Proteomes" id="UP000537326"/>
    </source>
</evidence>
<evidence type="ECO:0000256" key="1">
    <source>
        <dbReference type="ARBA" id="ARBA00022676"/>
    </source>
</evidence>
<dbReference type="EMBL" id="JACBZI010000001">
    <property type="protein sequence ID" value="NYI09921.1"/>
    <property type="molecule type" value="Genomic_DNA"/>
</dbReference>
<dbReference type="Pfam" id="PF01048">
    <property type="entry name" value="PNP_UDP_1"/>
    <property type="match status" value="1"/>
</dbReference>
<reference evidence="5 6" key="1">
    <citation type="submission" date="2020-07" db="EMBL/GenBank/DDBJ databases">
        <title>Sequencing the genomes of 1000 actinobacteria strains.</title>
        <authorList>
            <person name="Klenk H.-P."/>
        </authorList>
    </citation>
    <scope>NUCLEOTIDE SEQUENCE [LARGE SCALE GENOMIC DNA]</scope>
    <source>
        <strain evidence="5 6">DSM 18248</strain>
    </source>
</reference>
<feature type="site" description="Important for substrate specificity" evidence="3">
    <location>
        <position position="169"/>
    </location>
</feature>
<dbReference type="PANTHER" id="PTHR42679">
    <property type="entry name" value="S-METHYL-5'-THIOADENOSINE PHOSPHORYLASE"/>
    <property type="match status" value="1"/>
</dbReference>
<feature type="binding site" evidence="3">
    <location>
        <begin position="211"/>
        <end position="213"/>
    </location>
    <ligand>
        <name>substrate</name>
    </ligand>
</feature>
<dbReference type="Gene3D" id="3.40.50.1580">
    <property type="entry name" value="Nucleoside phosphorylase domain"/>
    <property type="match status" value="1"/>
</dbReference>
<feature type="domain" description="Nucleoside phosphorylase" evidence="4">
    <location>
        <begin position="14"/>
        <end position="246"/>
    </location>
</feature>
<comment type="subunit">
    <text evidence="3">Homohexamer. Dimer of a homotrimer.</text>
</comment>
<dbReference type="RefSeq" id="WP_179530833.1">
    <property type="nucleotide sequence ID" value="NZ_BAAAPP010000004.1"/>
</dbReference>
<protein>
    <recommendedName>
        <fullName evidence="3">Purine nucleoside phosphorylase</fullName>
        <shortName evidence="3">PNP</shortName>
        <ecNumber evidence="3">2.4.2.1</ecNumber>
    </recommendedName>
</protein>
<keyword evidence="6" id="KW-1185">Reference proteome</keyword>
<comment type="function">
    <text evidence="3">Purine nucleoside phosphorylase involved in purine salvage.</text>
</comment>
<dbReference type="GO" id="GO:0006166">
    <property type="term" value="P:purine ribonucleoside salvage"/>
    <property type="evidence" value="ECO:0007669"/>
    <property type="project" value="UniProtKB-UniRule"/>
</dbReference>
<dbReference type="GO" id="GO:0017061">
    <property type="term" value="F:S-methyl-5-thioadenosine phosphorylase activity"/>
    <property type="evidence" value="ECO:0007669"/>
    <property type="project" value="InterPro"/>
</dbReference>
<dbReference type="SUPFAM" id="SSF53167">
    <property type="entry name" value="Purine and uridine phosphorylases"/>
    <property type="match status" value="1"/>
</dbReference>
<dbReference type="AlphaFoldDB" id="A0A7Y9YCY1"/>
<feature type="binding site" evidence="3">
    <location>
        <position position="188"/>
    </location>
    <ligand>
        <name>phosphate</name>
        <dbReference type="ChEBI" id="CHEBI:43474"/>
    </ligand>
</feature>
<dbReference type="InterPro" id="IPR010044">
    <property type="entry name" value="MTAP"/>
</dbReference>
<dbReference type="InterPro" id="IPR035994">
    <property type="entry name" value="Nucleoside_phosphorylase_sf"/>
</dbReference>
<proteinExistence type="inferred from homology"/>
<accession>A0A7Y9YCY1</accession>
<dbReference type="NCBIfam" id="TIGR01694">
    <property type="entry name" value="MTAP"/>
    <property type="match status" value="1"/>
</dbReference>
<comment type="caution">
    <text evidence="3">Lacks conserved residue(s) required for the propagation of feature annotation.</text>
</comment>
<gene>
    <name evidence="5" type="ORF">BKA05_001436</name>
</gene>
<dbReference type="GO" id="GO:0005829">
    <property type="term" value="C:cytosol"/>
    <property type="evidence" value="ECO:0007669"/>
    <property type="project" value="TreeGrafter"/>
</dbReference>
<dbReference type="Proteomes" id="UP000537326">
    <property type="component" value="Unassembled WGS sequence"/>
</dbReference>
<name>A0A7Y9YCY1_9ACTN</name>
<evidence type="ECO:0000256" key="3">
    <source>
        <dbReference type="HAMAP-Rule" id="MF_01963"/>
    </source>
</evidence>
<dbReference type="EC" id="2.4.2.1" evidence="3"/>
<dbReference type="HAMAP" id="MF_01963">
    <property type="entry name" value="MTAP"/>
    <property type="match status" value="1"/>
</dbReference>
<evidence type="ECO:0000259" key="4">
    <source>
        <dbReference type="Pfam" id="PF01048"/>
    </source>
</evidence>
<organism evidence="5 6">
    <name type="scientific">Nocardioides marinus</name>
    <dbReference type="NCBI Taxonomy" id="374514"/>
    <lineage>
        <taxon>Bacteria</taxon>
        <taxon>Bacillati</taxon>
        <taxon>Actinomycetota</taxon>
        <taxon>Actinomycetes</taxon>
        <taxon>Propionibacteriales</taxon>
        <taxon>Nocardioidaceae</taxon>
        <taxon>Nocardioides</taxon>
    </lineage>
</organism>
<sequence>MTSTQAPPPAAAADIAVIGGTGFYSFLTDPEEVRVETPYGDPSAPIAIGTVAGRRVAFLPRHGAHHDFPPHGIPFRANLWALRSLGVRQVLAPCAVGGLRPEVAPGDVVVPDQLVDRTYRRIPSFVESGAVHLPFGDPYCPGLRGAVLGAAPDVTDGGTMVVIEGPRFSTRAESRSYAEQGWTLINMTALPEAALAREMGQCYASIALVTDMDAGAEEGSGVSQEEVFALFKANLERLTGLLAATIEALPDPDGCTCGSWTDGVELTYDIPGQTPGAIPGGAA</sequence>
<feature type="binding site" evidence="3">
    <location>
        <position position="21"/>
    </location>
    <ligand>
        <name>phosphate</name>
        <dbReference type="ChEBI" id="CHEBI:43474"/>
    </ligand>
</feature>
<feature type="binding site" evidence="3">
    <location>
        <position position="187"/>
    </location>
    <ligand>
        <name>substrate</name>
    </ligand>
</feature>
<dbReference type="GO" id="GO:0019509">
    <property type="term" value="P:L-methionine salvage from methylthioadenosine"/>
    <property type="evidence" value="ECO:0007669"/>
    <property type="project" value="TreeGrafter"/>
</dbReference>
<comment type="similarity">
    <text evidence="3">Belongs to the PNP/MTAP phosphorylase family. MTAP subfamily.</text>
</comment>
<keyword evidence="2 3" id="KW-0808">Transferase</keyword>
<dbReference type="NCBIfam" id="NF005876">
    <property type="entry name" value="PRK07823.1"/>
    <property type="match status" value="1"/>
</dbReference>
<comment type="catalytic activity">
    <reaction evidence="3">
        <text>a purine D-ribonucleoside + phosphate = a purine nucleobase + alpha-D-ribose 1-phosphate</text>
        <dbReference type="Rhea" id="RHEA:19805"/>
        <dbReference type="ChEBI" id="CHEBI:26386"/>
        <dbReference type="ChEBI" id="CHEBI:43474"/>
        <dbReference type="ChEBI" id="CHEBI:57720"/>
        <dbReference type="ChEBI" id="CHEBI:142355"/>
        <dbReference type="EC" id="2.4.2.1"/>
    </reaction>
</comment>
<dbReference type="PANTHER" id="PTHR42679:SF2">
    <property type="entry name" value="S-METHYL-5'-THIOADENOSINE PHOSPHORYLASE"/>
    <property type="match status" value="1"/>
</dbReference>